<sequence>MGREMMGCEKNVAAEEAGFEEFDEWFIRRKIEELLRKALFPSDGYRGLEATRNEVARELAEIRGNYARYGEAYVEYVGRLGEGEEKAIKEAEKAMREALEHVDELEIRRTGRAHWKAKLPGRSWRLYVHLKPSGYWEVEIRLHLRVVKLRLPDTLRLPPELLRAAQEGWIMGDASYRADREEVTMTTAQTWQVASFPGFWPGKEVAVYVDRIEIHETRVSVKWYVVVKGVRDAPRWWSLSKKEKQGIILAEIEAANRGEIDIFRALKLALLYVTDGMYPGSSNTARHVLDFAVGQNSRRVRTEGAVKVARLLYEKVPQLLAYMVASGCQKAEFLASLASVKPRHYAPRYLEVAGVKMTLLLVGASRALAAVVYVTEDNEETLRGFPERARREGLEVRKVKVSKGRWGYRAGQKELLRYADKRPIVYDTLIAFVEERLGAMPLNHPARPSVERLLERLKKARERALRKLGDQDAKE</sequence>
<dbReference type="eggNOG" id="arCOG09797">
    <property type="taxonomic scope" value="Archaea"/>
</dbReference>
<dbReference type="Proteomes" id="UP000000641">
    <property type="component" value="Chromosome"/>
</dbReference>
<protein>
    <submittedName>
        <fullName evidence="2">Uncharacterized protein</fullName>
    </submittedName>
</protein>
<dbReference type="KEGG" id="tpe:Tpen_0698"/>
<feature type="coiled-coil region" evidence="1">
    <location>
        <begin position="447"/>
        <end position="474"/>
    </location>
</feature>
<keyword evidence="3" id="KW-1185">Reference proteome</keyword>
<dbReference type="GeneID" id="4602013"/>
<organism evidence="2 3">
    <name type="scientific">Thermofilum pendens (strain DSM 2475 / Hrk 5)</name>
    <dbReference type="NCBI Taxonomy" id="368408"/>
    <lineage>
        <taxon>Archaea</taxon>
        <taxon>Thermoproteota</taxon>
        <taxon>Thermoprotei</taxon>
        <taxon>Thermofilales</taxon>
        <taxon>Thermofilaceae</taxon>
        <taxon>Thermofilum</taxon>
    </lineage>
</organism>
<dbReference type="HOGENOM" id="CLU_596691_0_0_2"/>
<proteinExistence type="predicted"/>
<dbReference type="RefSeq" id="WP_011752365.1">
    <property type="nucleotide sequence ID" value="NC_008698.1"/>
</dbReference>
<feature type="coiled-coil region" evidence="1">
    <location>
        <begin position="45"/>
        <end position="108"/>
    </location>
</feature>
<evidence type="ECO:0000313" key="2">
    <source>
        <dbReference type="EMBL" id="ABL78100.1"/>
    </source>
</evidence>
<keyword evidence="1" id="KW-0175">Coiled coil</keyword>
<dbReference type="EMBL" id="CP000505">
    <property type="protein sequence ID" value="ABL78100.1"/>
    <property type="molecule type" value="Genomic_DNA"/>
</dbReference>
<name>A1RY20_THEPD</name>
<accession>A1RY20</accession>
<gene>
    <name evidence="2" type="ordered locus">Tpen_0698</name>
</gene>
<reference evidence="3" key="1">
    <citation type="journal article" date="2008" name="J. Bacteriol.">
        <title>Genome sequence of Thermofilum pendens reveals an exceptional loss of biosynthetic pathways without genome reduction.</title>
        <authorList>
            <person name="Anderson I."/>
            <person name="Rodriguez J."/>
            <person name="Susanti D."/>
            <person name="Porat I."/>
            <person name="Reich C."/>
            <person name="Ulrich L.E."/>
            <person name="Elkins J.G."/>
            <person name="Mavromatis K."/>
            <person name="Lykidis A."/>
            <person name="Kim E."/>
            <person name="Thompson L.S."/>
            <person name="Nolan M."/>
            <person name="Land M."/>
            <person name="Copeland A."/>
            <person name="Lapidus A."/>
            <person name="Lucas S."/>
            <person name="Detter C."/>
            <person name="Zhulin I.B."/>
            <person name="Olsen G.J."/>
            <person name="Whitman W."/>
            <person name="Mukhopadhyay B."/>
            <person name="Bristow J."/>
            <person name="Kyrpides N."/>
        </authorList>
    </citation>
    <scope>NUCLEOTIDE SEQUENCE [LARGE SCALE GENOMIC DNA]</scope>
    <source>
        <strain evidence="3">DSM 2475 / Hrk 5</strain>
    </source>
</reference>
<evidence type="ECO:0000256" key="1">
    <source>
        <dbReference type="SAM" id="Coils"/>
    </source>
</evidence>
<evidence type="ECO:0000313" key="3">
    <source>
        <dbReference type="Proteomes" id="UP000000641"/>
    </source>
</evidence>
<dbReference type="OrthoDB" id="25668at2157"/>
<dbReference type="EnsemblBacteria" id="ABL78100">
    <property type="protein sequence ID" value="ABL78100"/>
    <property type="gene ID" value="Tpen_0698"/>
</dbReference>
<dbReference type="AlphaFoldDB" id="A1RY20"/>
<dbReference type="STRING" id="368408.Tpen_0698"/>